<gene>
    <name evidence="8" type="ORF">ACFSAH_05420</name>
</gene>
<evidence type="ECO:0000256" key="6">
    <source>
        <dbReference type="RuleBase" id="RU003915"/>
    </source>
</evidence>
<name>A0ABW4I996_9SPHI</name>
<dbReference type="PANTHER" id="PTHR43811:SF19">
    <property type="entry name" value="39 KDA FK506-BINDING NUCLEAR PROTEIN"/>
    <property type="match status" value="1"/>
</dbReference>
<keyword evidence="9" id="KW-1185">Reference proteome</keyword>
<dbReference type="SUPFAM" id="SSF54534">
    <property type="entry name" value="FKBP-like"/>
    <property type="match status" value="1"/>
</dbReference>
<accession>A0ABW4I996</accession>
<evidence type="ECO:0000256" key="4">
    <source>
        <dbReference type="ARBA" id="ARBA00023235"/>
    </source>
</evidence>
<dbReference type="Pfam" id="PF00254">
    <property type="entry name" value="FKBP_C"/>
    <property type="match status" value="1"/>
</dbReference>
<dbReference type="Proteomes" id="UP001597118">
    <property type="component" value="Unassembled WGS sequence"/>
</dbReference>
<dbReference type="Gene3D" id="3.10.50.40">
    <property type="match status" value="1"/>
</dbReference>
<evidence type="ECO:0000256" key="5">
    <source>
        <dbReference type="PROSITE-ProRule" id="PRU00277"/>
    </source>
</evidence>
<sequence length="144" mass="16161">MVGSCKKVEDDTLRQYNSQLSSDDITIRNFLSIQEIPAIRTESGVYYQILQEGEGEILEKWKNPKITVIYTGRFLDGRVFADSKEKEEMLGKEILGWQIGLKYINKGGKIRLIIPSGLAYGSDGGGIVPSNTILDYDIELVNIK</sequence>
<feature type="domain" description="PPIase FKBP-type" evidence="7">
    <location>
        <begin position="63"/>
        <end position="144"/>
    </location>
</feature>
<dbReference type="InterPro" id="IPR001179">
    <property type="entry name" value="PPIase_FKBP_dom"/>
</dbReference>
<dbReference type="PROSITE" id="PS50059">
    <property type="entry name" value="FKBP_PPIASE"/>
    <property type="match status" value="1"/>
</dbReference>
<keyword evidence="3 5" id="KW-0697">Rotamase</keyword>
<reference evidence="9" key="1">
    <citation type="journal article" date="2019" name="Int. J. Syst. Evol. Microbiol.">
        <title>The Global Catalogue of Microorganisms (GCM) 10K type strain sequencing project: providing services to taxonomists for standard genome sequencing and annotation.</title>
        <authorList>
            <consortium name="The Broad Institute Genomics Platform"/>
            <consortium name="The Broad Institute Genome Sequencing Center for Infectious Disease"/>
            <person name="Wu L."/>
            <person name="Ma J."/>
        </authorList>
    </citation>
    <scope>NUCLEOTIDE SEQUENCE [LARGE SCALE GENOMIC DNA]</scope>
    <source>
        <strain evidence="9">CCUG 53762</strain>
    </source>
</reference>
<evidence type="ECO:0000313" key="8">
    <source>
        <dbReference type="EMBL" id="MFD1629308.1"/>
    </source>
</evidence>
<dbReference type="EMBL" id="JBHUDG010000004">
    <property type="protein sequence ID" value="MFD1629308.1"/>
    <property type="molecule type" value="Genomic_DNA"/>
</dbReference>
<protein>
    <recommendedName>
        <fullName evidence="6">Peptidyl-prolyl cis-trans isomerase</fullName>
        <ecNumber evidence="6">5.2.1.8</ecNumber>
    </recommendedName>
</protein>
<dbReference type="InterPro" id="IPR046357">
    <property type="entry name" value="PPIase_dom_sf"/>
</dbReference>
<evidence type="ECO:0000313" key="9">
    <source>
        <dbReference type="Proteomes" id="UP001597118"/>
    </source>
</evidence>
<evidence type="ECO:0000256" key="3">
    <source>
        <dbReference type="ARBA" id="ARBA00023110"/>
    </source>
</evidence>
<proteinExistence type="inferred from homology"/>
<keyword evidence="4 5" id="KW-0413">Isomerase</keyword>
<comment type="caution">
    <text evidence="8">The sequence shown here is derived from an EMBL/GenBank/DDBJ whole genome shotgun (WGS) entry which is preliminary data.</text>
</comment>
<organism evidence="8 9">
    <name type="scientific">Pseudopedobacter beijingensis</name>
    <dbReference type="NCBI Taxonomy" id="1207056"/>
    <lineage>
        <taxon>Bacteria</taxon>
        <taxon>Pseudomonadati</taxon>
        <taxon>Bacteroidota</taxon>
        <taxon>Sphingobacteriia</taxon>
        <taxon>Sphingobacteriales</taxon>
        <taxon>Sphingobacteriaceae</taxon>
        <taxon>Pseudopedobacter</taxon>
    </lineage>
</organism>
<evidence type="ECO:0000256" key="2">
    <source>
        <dbReference type="ARBA" id="ARBA00006577"/>
    </source>
</evidence>
<comment type="similarity">
    <text evidence="2 6">Belongs to the FKBP-type PPIase family.</text>
</comment>
<evidence type="ECO:0000256" key="1">
    <source>
        <dbReference type="ARBA" id="ARBA00000971"/>
    </source>
</evidence>
<evidence type="ECO:0000259" key="7">
    <source>
        <dbReference type="PROSITE" id="PS50059"/>
    </source>
</evidence>
<dbReference type="RefSeq" id="WP_379661688.1">
    <property type="nucleotide sequence ID" value="NZ_JBHUDG010000004.1"/>
</dbReference>
<comment type="catalytic activity">
    <reaction evidence="1 5 6">
        <text>[protein]-peptidylproline (omega=180) = [protein]-peptidylproline (omega=0)</text>
        <dbReference type="Rhea" id="RHEA:16237"/>
        <dbReference type="Rhea" id="RHEA-COMP:10747"/>
        <dbReference type="Rhea" id="RHEA-COMP:10748"/>
        <dbReference type="ChEBI" id="CHEBI:83833"/>
        <dbReference type="ChEBI" id="CHEBI:83834"/>
        <dbReference type="EC" id="5.2.1.8"/>
    </reaction>
</comment>
<dbReference type="PANTHER" id="PTHR43811">
    <property type="entry name" value="FKBP-TYPE PEPTIDYL-PROLYL CIS-TRANS ISOMERASE FKPA"/>
    <property type="match status" value="1"/>
</dbReference>
<dbReference type="EC" id="5.2.1.8" evidence="6"/>
<dbReference type="GO" id="GO:0003755">
    <property type="term" value="F:peptidyl-prolyl cis-trans isomerase activity"/>
    <property type="evidence" value="ECO:0007669"/>
    <property type="project" value="UniProtKB-EC"/>
</dbReference>